<keyword evidence="5" id="KW-0862">Zinc</keyword>
<name>A0A067G8M7_CITSI</name>
<comment type="subcellular location">
    <subcellularLocation>
        <location evidence="1">Cytoplasm</location>
    </subcellularLocation>
</comment>
<dbReference type="AlphaFoldDB" id="A0A067G8M7"/>
<dbReference type="PANTHER" id="PTHR33059">
    <property type="entry name" value="FCS-LIKE ZINC FINGER 5"/>
    <property type="match status" value="1"/>
</dbReference>
<organism evidence="9 10">
    <name type="scientific">Citrus sinensis</name>
    <name type="common">Sweet orange</name>
    <name type="synonym">Citrus aurantium var. sinensis</name>
    <dbReference type="NCBI Taxonomy" id="2711"/>
    <lineage>
        <taxon>Eukaryota</taxon>
        <taxon>Viridiplantae</taxon>
        <taxon>Streptophyta</taxon>
        <taxon>Embryophyta</taxon>
        <taxon>Tracheophyta</taxon>
        <taxon>Spermatophyta</taxon>
        <taxon>Magnoliopsida</taxon>
        <taxon>eudicotyledons</taxon>
        <taxon>Gunneridae</taxon>
        <taxon>Pentapetalae</taxon>
        <taxon>rosids</taxon>
        <taxon>malvids</taxon>
        <taxon>Sapindales</taxon>
        <taxon>Rutaceae</taxon>
        <taxon>Aurantioideae</taxon>
        <taxon>Citrus</taxon>
    </lineage>
</organism>
<reference evidence="9 10" key="1">
    <citation type="submission" date="2014-04" db="EMBL/GenBank/DDBJ databases">
        <authorList>
            <consortium name="International Citrus Genome Consortium"/>
            <person name="Gmitter F."/>
            <person name="Chen C."/>
            <person name="Farmerie W."/>
            <person name="Harkins T."/>
            <person name="Desany B."/>
            <person name="Mohiuddin M."/>
            <person name="Kodira C."/>
            <person name="Borodovsky M."/>
            <person name="Lomsadze A."/>
            <person name="Burns P."/>
            <person name="Jenkins J."/>
            <person name="Prochnik S."/>
            <person name="Shu S."/>
            <person name="Chapman J."/>
            <person name="Pitluck S."/>
            <person name="Schmutz J."/>
            <person name="Rokhsar D."/>
        </authorList>
    </citation>
    <scope>NUCLEOTIDE SEQUENCE</scope>
</reference>
<keyword evidence="10" id="KW-1185">Reference proteome</keyword>
<dbReference type="PROSITE" id="PS51795">
    <property type="entry name" value="ZF_FLZ"/>
    <property type="match status" value="1"/>
</dbReference>
<gene>
    <name evidence="9" type="ORF">CISIN_1g032471mg</name>
</gene>
<dbReference type="EMBL" id="KK784888">
    <property type="protein sequence ID" value="KDO71731.1"/>
    <property type="molecule type" value="Genomic_DNA"/>
</dbReference>
<keyword evidence="4" id="KW-0479">Metal-binding</keyword>
<dbReference type="InterPro" id="IPR007650">
    <property type="entry name" value="Zf-FLZ_dom"/>
</dbReference>
<dbReference type="GO" id="GO:0008270">
    <property type="term" value="F:zinc ion binding"/>
    <property type="evidence" value="ECO:0007669"/>
    <property type="project" value="UniProtKB-KW"/>
</dbReference>
<evidence type="ECO:0000256" key="6">
    <source>
        <dbReference type="PROSITE-ProRule" id="PRU01131"/>
    </source>
</evidence>
<dbReference type="PANTHER" id="PTHR33059:SF84">
    <property type="entry name" value="FCS-LIKE ZINC FINGER 15"/>
    <property type="match status" value="1"/>
</dbReference>
<feature type="compositionally biased region" description="Low complexity" evidence="7">
    <location>
        <begin position="104"/>
        <end position="113"/>
    </location>
</feature>
<dbReference type="Pfam" id="PF04570">
    <property type="entry name" value="zf-FLZ"/>
    <property type="match status" value="1"/>
</dbReference>
<feature type="region of interest" description="Disordered" evidence="7">
    <location>
        <begin position="100"/>
        <end position="129"/>
    </location>
</feature>
<evidence type="ECO:0000256" key="7">
    <source>
        <dbReference type="SAM" id="MobiDB-lite"/>
    </source>
</evidence>
<evidence type="ECO:0000256" key="1">
    <source>
        <dbReference type="ARBA" id="ARBA00004496"/>
    </source>
</evidence>
<evidence type="ECO:0000256" key="4">
    <source>
        <dbReference type="ARBA" id="ARBA00022723"/>
    </source>
</evidence>
<dbReference type="GO" id="GO:0005737">
    <property type="term" value="C:cytoplasm"/>
    <property type="evidence" value="ECO:0007669"/>
    <property type="project" value="UniProtKB-SubCell"/>
</dbReference>
<accession>A0A067G8M7</accession>
<protein>
    <recommendedName>
        <fullName evidence="8">FLZ-type domain-containing protein</fullName>
    </recommendedName>
</protein>
<evidence type="ECO:0000313" key="10">
    <source>
        <dbReference type="Proteomes" id="UP000027120"/>
    </source>
</evidence>
<feature type="zinc finger region" description="FLZ-type" evidence="6">
    <location>
        <begin position="56"/>
        <end position="129"/>
    </location>
</feature>
<keyword evidence="3" id="KW-0963">Cytoplasm</keyword>
<proteinExistence type="inferred from homology"/>
<feature type="domain" description="FLZ-type" evidence="8">
    <location>
        <begin position="56"/>
        <end position="129"/>
    </location>
</feature>
<evidence type="ECO:0000313" key="9">
    <source>
        <dbReference type="EMBL" id="KDO71731.1"/>
    </source>
</evidence>
<sequence length="129" mass="14228">MVGLSIVLENQKHGGFNKKSPQVINKATMIINNKPSFSSASSSDAANSHSTFPVPTFLQHCFLCKQTLLPGKDIYMYKCRQIFMDEEESLKKENCSFAAMNPRSTSSAASASSSRHRKGTRNRAGGFVY</sequence>
<comment type="similarity">
    <text evidence="2">Belongs to the FLZ family.</text>
</comment>
<evidence type="ECO:0000256" key="2">
    <source>
        <dbReference type="ARBA" id="ARBA00009374"/>
    </source>
</evidence>
<evidence type="ECO:0000259" key="8">
    <source>
        <dbReference type="PROSITE" id="PS51795"/>
    </source>
</evidence>
<dbReference type="Proteomes" id="UP000027120">
    <property type="component" value="Unassembled WGS sequence"/>
</dbReference>
<keyword evidence="5" id="KW-0863">Zinc-finger</keyword>
<evidence type="ECO:0000256" key="3">
    <source>
        <dbReference type="ARBA" id="ARBA00022490"/>
    </source>
</evidence>
<evidence type="ECO:0000256" key="5">
    <source>
        <dbReference type="ARBA" id="ARBA00022771"/>
    </source>
</evidence>